<gene>
    <name evidence="2" type="ORF">GEMHA0001_0071</name>
</gene>
<dbReference type="PANTHER" id="PTHR43031">
    <property type="entry name" value="FAD-DEPENDENT OXIDOREDUCTASE"/>
    <property type="match status" value="1"/>
</dbReference>
<evidence type="ECO:0000259" key="1">
    <source>
        <dbReference type="PROSITE" id="PS50206"/>
    </source>
</evidence>
<comment type="caution">
    <text evidence="2">The sequence shown here is derived from an EMBL/GenBank/DDBJ whole genome shotgun (WGS) entry which is preliminary data.</text>
</comment>
<reference evidence="2" key="2">
    <citation type="submission" date="2009-06" db="EMBL/GenBank/DDBJ databases">
        <authorList>
            <person name="Sebastian Y."/>
            <person name="Madupu R."/>
            <person name="Durkin A.S."/>
            <person name="Torralba M."/>
            <person name="Methe B."/>
            <person name="Sutton G.G."/>
            <person name="Strausberg R.L."/>
            <person name="Nelson K.E."/>
        </authorList>
    </citation>
    <scope>NUCLEOTIDE SEQUENCE [LARGE SCALE GENOMIC DNA]</scope>
    <source>
        <strain evidence="2">ATCC 10379</strain>
    </source>
</reference>
<dbReference type="Gene3D" id="3.40.250.10">
    <property type="entry name" value="Rhodanese-like domain"/>
    <property type="match status" value="1"/>
</dbReference>
<evidence type="ECO:0000313" key="2">
    <source>
        <dbReference type="EMBL" id="EER69163.1"/>
    </source>
</evidence>
<dbReference type="OrthoDB" id="9800872at2"/>
<dbReference type="Proteomes" id="UP000006004">
    <property type="component" value="Unassembled WGS sequence"/>
</dbReference>
<dbReference type="eggNOG" id="COG0607">
    <property type="taxonomic scope" value="Bacteria"/>
</dbReference>
<accession>C5NUG9</accession>
<dbReference type="InterPro" id="IPR036873">
    <property type="entry name" value="Rhodanese-like_dom_sf"/>
</dbReference>
<name>C5NUG9_9BACL</name>
<organism evidence="2 3">
    <name type="scientific">Gemella haemolysans ATCC 10379</name>
    <dbReference type="NCBI Taxonomy" id="546270"/>
    <lineage>
        <taxon>Bacteria</taxon>
        <taxon>Bacillati</taxon>
        <taxon>Bacillota</taxon>
        <taxon>Bacilli</taxon>
        <taxon>Bacillales</taxon>
        <taxon>Gemellaceae</taxon>
        <taxon>Gemella</taxon>
    </lineage>
</organism>
<dbReference type="RefSeq" id="WP_004392779.1">
    <property type="nucleotide sequence ID" value="NZ_ACDZ02000004.1"/>
</dbReference>
<proteinExistence type="predicted"/>
<dbReference type="SUPFAM" id="SSF52821">
    <property type="entry name" value="Rhodanese/Cell cycle control phosphatase"/>
    <property type="match status" value="1"/>
</dbReference>
<dbReference type="CDD" id="cd00158">
    <property type="entry name" value="RHOD"/>
    <property type="match status" value="1"/>
</dbReference>
<feature type="domain" description="Rhodanese" evidence="1">
    <location>
        <begin position="18"/>
        <end position="101"/>
    </location>
</feature>
<dbReference type="InterPro" id="IPR001763">
    <property type="entry name" value="Rhodanese-like_dom"/>
</dbReference>
<dbReference type="EMBL" id="ACDZ02000004">
    <property type="protein sequence ID" value="EER69163.1"/>
    <property type="molecule type" value="Genomic_DNA"/>
</dbReference>
<dbReference type="AlphaFoldDB" id="C5NUG9"/>
<dbReference type="Pfam" id="PF00581">
    <property type="entry name" value="Rhodanese"/>
    <property type="match status" value="1"/>
</dbReference>
<dbReference type="PANTHER" id="PTHR43031:SF17">
    <property type="entry name" value="SULFURTRANSFERASE YTWF-RELATED"/>
    <property type="match status" value="1"/>
</dbReference>
<reference evidence="2" key="1">
    <citation type="submission" date="2009-01" db="EMBL/GenBank/DDBJ databases">
        <authorList>
            <person name="Fulton L."/>
            <person name="Clifton S."/>
            <person name="Chinwalla A.T."/>
            <person name="Mitreva M."/>
            <person name="Sodergren E."/>
            <person name="Weinstock G."/>
            <person name="Clifton S."/>
            <person name="Dooling D.J."/>
            <person name="Fulton B."/>
            <person name="Minx P."/>
            <person name="Pepin K.H."/>
            <person name="Johnson M."/>
            <person name="Bhonagiri V."/>
            <person name="Nash W.E."/>
            <person name="Mardis E.R."/>
            <person name="Wilson R.K."/>
        </authorList>
    </citation>
    <scope>NUCLEOTIDE SEQUENCE [LARGE SCALE GENOMIC DNA]</scope>
    <source>
        <strain evidence="2">ATCC 10379</strain>
    </source>
</reference>
<sequence length="101" mass="11421">MKNNISMKDFYEKYTNDSSEKLTILDVREIHEYTAGHIPSAENFPLSALDADFSKLDKDQKYYVICQAGGRSAKAYDFLDAQGFNVINVEGGMNNWPGETK</sequence>
<evidence type="ECO:0000313" key="3">
    <source>
        <dbReference type="Proteomes" id="UP000006004"/>
    </source>
</evidence>
<dbReference type="InterPro" id="IPR050229">
    <property type="entry name" value="GlpE_sulfurtransferase"/>
</dbReference>
<dbReference type="SMART" id="SM00450">
    <property type="entry name" value="RHOD"/>
    <property type="match status" value="1"/>
</dbReference>
<dbReference type="PROSITE" id="PS50206">
    <property type="entry name" value="RHODANESE_3"/>
    <property type="match status" value="1"/>
</dbReference>
<protein>
    <submittedName>
        <fullName evidence="2">Rhodanese-like protein</fullName>
    </submittedName>
</protein>
<dbReference type="GeneID" id="93287720"/>
<keyword evidence="3" id="KW-1185">Reference proteome</keyword>